<feature type="transmembrane region" description="Helical" evidence="1">
    <location>
        <begin position="40"/>
        <end position="64"/>
    </location>
</feature>
<protein>
    <submittedName>
        <fullName evidence="2">Uncharacterized protein</fullName>
    </submittedName>
</protein>
<comment type="caution">
    <text evidence="2">The sequence shown here is derived from an EMBL/GenBank/DDBJ whole genome shotgun (WGS) entry which is preliminary data.</text>
</comment>
<feature type="transmembrane region" description="Helical" evidence="1">
    <location>
        <begin position="71"/>
        <end position="98"/>
    </location>
</feature>
<keyword evidence="1" id="KW-0812">Transmembrane</keyword>
<name>A0A2S8FLL2_9BACT</name>
<accession>A0A2S8FLL2</accession>
<proteinExistence type="predicted"/>
<gene>
    <name evidence="2" type="ORF">C5Y98_18140</name>
</gene>
<evidence type="ECO:0000256" key="1">
    <source>
        <dbReference type="SAM" id="Phobius"/>
    </source>
</evidence>
<dbReference type="Proteomes" id="UP000239388">
    <property type="component" value="Unassembled WGS sequence"/>
</dbReference>
<keyword evidence="1" id="KW-0472">Membrane</keyword>
<evidence type="ECO:0000313" key="2">
    <source>
        <dbReference type="EMBL" id="PQO33056.1"/>
    </source>
</evidence>
<sequence length="111" mass="12236">MAMLAGMGLMLTYGLTFFVGFLLSWIFAGDTPDFDWVDPVYFVLFWVVMVLLPFTLLFGMFAAYRLARHSLPLFATMVVTLLAGIPVLSVLILAGLVVRTGRQSPATPPMT</sequence>
<reference evidence="2 3" key="1">
    <citation type="submission" date="2018-02" db="EMBL/GenBank/DDBJ databases">
        <title>Comparative genomes isolates from brazilian mangrove.</title>
        <authorList>
            <person name="Araujo J.E."/>
            <person name="Taketani R.G."/>
            <person name="Silva M.C.P."/>
            <person name="Loureco M.V."/>
            <person name="Andreote F.D."/>
        </authorList>
    </citation>
    <scope>NUCLEOTIDE SEQUENCE [LARGE SCALE GENOMIC DNA]</scope>
    <source>
        <strain evidence="2 3">NAP PRIS-MGV</strain>
    </source>
</reference>
<evidence type="ECO:0000313" key="3">
    <source>
        <dbReference type="Proteomes" id="UP000239388"/>
    </source>
</evidence>
<keyword evidence="1" id="KW-1133">Transmembrane helix</keyword>
<feature type="transmembrane region" description="Helical" evidence="1">
    <location>
        <begin position="7"/>
        <end position="28"/>
    </location>
</feature>
<organism evidence="2 3">
    <name type="scientific">Blastopirellula marina</name>
    <dbReference type="NCBI Taxonomy" id="124"/>
    <lineage>
        <taxon>Bacteria</taxon>
        <taxon>Pseudomonadati</taxon>
        <taxon>Planctomycetota</taxon>
        <taxon>Planctomycetia</taxon>
        <taxon>Pirellulales</taxon>
        <taxon>Pirellulaceae</taxon>
        <taxon>Blastopirellula</taxon>
    </lineage>
</organism>
<dbReference type="AlphaFoldDB" id="A0A2S8FLL2"/>
<dbReference type="EMBL" id="PUIB01000018">
    <property type="protein sequence ID" value="PQO33056.1"/>
    <property type="molecule type" value="Genomic_DNA"/>
</dbReference>